<reference evidence="2" key="2">
    <citation type="submission" date="2020-09" db="EMBL/GenBank/DDBJ databases">
        <authorList>
            <person name="Sun Q."/>
            <person name="Ohkuma M."/>
        </authorList>
    </citation>
    <scope>NUCLEOTIDE SEQUENCE</scope>
    <source>
        <strain evidence="2">JCM 3086</strain>
    </source>
</reference>
<gene>
    <name evidence="2" type="ORF">GCM10010121_075420</name>
</gene>
<organism evidence="2 3">
    <name type="scientific">Streptomyces brasiliensis</name>
    <dbReference type="NCBI Taxonomy" id="1954"/>
    <lineage>
        <taxon>Bacteria</taxon>
        <taxon>Bacillati</taxon>
        <taxon>Actinomycetota</taxon>
        <taxon>Actinomycetes</taxon>
        <taxon>Kitasatosporales</taxon>
        <taxon>Streptomycetaceae</taxon>
        <taxon>Streptomyces</taxon>
    </lineage>
</organism>
<feature type="compositionally biased region" description="Pro residues" evidence="1">
    <location>
        <begin position="73"/>
        <end position="82"/>
    </location>
</feature>
<evidence type="ECO:0000313" key="2">
    <source>
        <dbReference type="EMBL" id="GGJ53572.1"/>
    </source>
</evidence>
<protein>
    <submittedName>
        <fullName evidence="2">Uncharacterized protein</fullName>
    </submittedName>
</protein>
<reference evidence="2" key="1">
    <citation type="journal article" date="2014" name="Int. J. Syst. Evol. Microbiol.">
        <title>Complete genome sequence of Corynebacterium casei LMG S-19264T (=DSM 44701T), isolated from a smear-ripened cheese.</title>
        <authorList>
            <consortium name="US DOE Joint Genome Institute (JGI-PGF)"/>
            <person name="Walter F."/>
            <person name="Albersmeier A."/>
            <person name="Kalinowski J."/>
            <person name="Ruckert C."/>
        </authorList>
    </citation>
    <scope>NUCLEOTIDE SEQUENCE</scope>
    <source>
        <strain evidence="2">JCM 3086</strain>
    </source>
</reference>
<comment type="caution">
    <text evidence="2">The sequence shown here is derived from an EMBL/GenBank/DDBJ whole genome shotgun (WGS) entry which is preliminary data.</text>
</comment>
<keyword evidence="3" id="KW-1185">Reference proteome</keyword>
<dbReference type="Proteomes" id="UP000657574">
    <property type="component" value="Unassembled WGS sequence"/>
</dbReference>
<proteinExistence type="predicted"/>
<dbReference type="EMBL" id="BMQA01000044">
    <property type="protein sequence ID" value="GGJ53572.1"/>
    <property type="molecule type" value="Genomic_DNA"/>
</dbReference>
<name>A0A917P1U4_9ACTN</name>
<accession>A0A917P1U4</accession>
<sequence length="82" mass="8440">MLVGAKLAGMSEIPVPSCGSEPAGGPNQESEPAGGPNQESEPAGGPNQESEPEVPRATAEEDEETRPPCRYGPRPPTGFEPV</sequence>
<feature type="region of interest" description="Disordered" evidence="1">
    <location>
        <begin position="1"/>
        <end position="82"/>
    </location>
</feature>
<evidence type="ECO:0000313" key="3">
    <source>
        <dbReference type="Proteomes" id="UP000657574"/>
    </source>
</evidence>
<dbReference type="AlphaFoldDB" id="A0A917P1U4"/>
<evidence type="ECO:0000256" key="1">
    <source>
        <dbReference type="SAM" id="MobiDB-lite"/>
    </source>
</evidence>